<keyword evidence="5 8" id="KW-0560">Oxidoreductase</keyword>
<name>A0A072PTM2_9EURO</name>
<dbReference type="GO" id="GO:0160203">
    <property type="term" value="P:mitochondrial disulfide relay system"/>
    <property type="evidence" value="ECO:0007669"/>
    <property type="project" value="EnsemblFungi"/>
</dbReference>
<evidence type="ECO:0000256" key="8">
    <source>
        <dbReference type="RuleBase" id="RU371123"/>
    </source>
</evidence>
<dbReference type="EC" id="1.8.3.2" evidence="8"/>
<evidence type="ECO:0000256" key="2">
    <source>
        <dbReference type="ARBA" id="ARBA00004569"/>
    </source>
</evidence>
<dbReference type="OrthoDB" id="17199at2759"/>
<dbReference type="InterPro" id="IPR036774">
    <property type="entry name" value="ERV/ALR_sulphydryl_oxid_sf"/>
</dbReference>
<sequence>MSFPFPSPPSSSKDDSSSQHVPLKRHPPGVVLDKDGKPCRTCTSSAEWMAMMKGATGKKPRAAAAAPIPAPAADCPPDVEELGRSTWTLLHSIAATYPPTAPPETQSIMQQFLSTFSKLYPCWVCAEDFQDWMARPGNAPKVKGQDELGMWMCQAHNVVNVKLGKKEFDCTLWKERWKDGWKDGRCD</sequence>
<dbReference type="PANTHER" id="PTHR12645:SF0">
    <property type="entry name" value="FAD-LINKED SULFHYDRYL OXIDASE ALR"/>
    <property type="match status" value="1"/>
</dbReference>
<keyword evidence="4 8" id="KW-0274">FAD</keyword>
<dbReference type="Pfam" id="PF04777">
    <property type="entry name" value="Evr1_Alr"/>
    <property type="match status" value="1"/>
</dbReference>
<comment type="caution">
    <text evidence="11">The sequence shown here is derived from an EMBL/GenBank/DDBJ whole genome shotgun (WGS) entry which is preliminary data.</text>
</comment>
<keyword evidence="7" id="KW-1015">Disulfide bond</keyword>
<dbReference type="AlphaFoldDB" id="A0A072PTM2"/>
<dbReference type="Gene3D" id="1.20.120.310">
    <property type="entry name" value="ERV/ALR sulfhydryl oxidase domain"/>
    <property type="match status" value="1"/>
</dbReference>
<keyword evidence="6" id="KW-0496">Mitochondrion</keyword>
<evidence type="ECO:0000256" key="6">
    <source>
        <dbReference type="ARBA" id="ARBA00023128"/>
    </source>
</evidence>
<dbReference type="GO" id="GO:0034599">
    <property type="term" value="P:cellular response to oxidative stress"/>
    <property type="evidence" value="ECO:0007669"/>
    <property type="project" value="EnsemblFungi"/>
</dbReference>
<evidence type="ECO:0000256" key="3">
    <source>
        <dbReference type="ARBA" id="ARBA00022630"/>
    </source>
</evidence>
<proteinExistence type="predicted"/>
<dbReference type="Proteomes" id="UP000027920">
    <property type="component" value="Unassembled WGS sequence"/>
</dbReference>
<dbReference type="FunFam" id="1.20.120.310:FF:000003">
    <property type="entry name" value="Sulfhydryl oxidase"/>
    <property type="match status" value="1"/>
</dbReference>
<dbReference type="InterPro" id="IPR039799">
    <property type="entry name" value="ALR/ERV"/>
</dbReference>
<comment type="catalytic activity">
    <reaction evidence="8">
        <text>2 R'C(R)SH + O2 = R'C(R)S-S(R)CR' + H2O2</text>
        <dbReference type="Rhea" id="RHEA:17357"/>
        <dbReference type="ChEBI" id="CHEBI:15379"/>
        <dbReference type="ChEBI" id="CHEBI:16240"/>
        <dbReference type="ChEBI" id="CHEBI:16520"/>
        <dbReference type="ChEBI" id="CHEBI:17412"/>
        <dbReference type="EC" id="1.8.3.2"/>
    </reaction>
</comment>
<dbReference type="VEuPathDB" id="FungiDB:A1O9_00661"/>
<dbReference type="STRING" id="1182545.A0A072PTM2"/>
<feature type="region of interest" description="Disordered" evidence="9">
    <location>
        <begin position="1"/>
        <end position="38"/>
    </location>
</feature>
<comment type="subcellular location">
    <subcellularLocation>
        <location evidence="2">Mitochondrion intermembrane space</location>
    </subcellularLocation>
</comment>
<protein>
    <recommendedName>
        <fullName evidence="8">Sulfhydryl oxidase</fullName>
        <ecNumber evidence="8">1.8.3.2</ecNumber>
    </recommendedName>
</protein>
<evidence type="ECO:0000256" key="5">
    <source>
        <dbReference type="ARBA" id="ARBA00023002"/>
    </source>
</evidence>
<reference evidence="11 12" key="1">
    <citation type="submission" date="2013-03" db="EMBL/GenBank/DDBJ databases">
        <title>The Genome Sequence of Exophiala aquamarina CBS 119918.</title>
        <authorList>
            <consortium name="The Broad Institute Genomics Platform"/>
            <person name="Cuomo C."/>
            <person name="de Hoog S."/>
            <person name="Gorbushina A."/>
            <person name="Walker B."/>
            <person name="Young S.K."/>
            <person name="Zeng Q."/>
            <person name="Gargeya S."/>
            <person name="Fitzgerald M."/>
            <person name="Haas B."/>
            <person name="Abouelleil A."/>
            <person name="Allen A.W."/>
            <person name="Alvarado L."/>
            <person name="Arachchi H.M."/>
            <person name="Berlin A.M."/>
            <person name="Chapman S.B."/>
            <person name="Gainer-Dewar J."/>
            <person name="Goldberg J."/>
            <person name="Griggs A."/>
            <person name="Gujja S."/>
            <person name="Hansen M."/>
            <person name="Howarth C."/>
            <person name="Imamovic A."/>
            <person name="Ireland A."/>
            <person name="Larimer J."/>
            <person name="McCowan C."/>
            <person name="Murphy C."/>
            <person name="Pearson M."/>
            <person name="Poon T.W."/>
            <person name="Priest M."/>
            <person name="Roberts A."/>
            <person name="Saif S."/>
            <person name="Shea T."/>
            <person name="Sisk P."/>
            <person name="Sykes S."/>
            <person name="Wortman J."/>
            <person name="Nusbaum C."/>
            <person name="Birren B."/>
        </authorList>
    </citation>
    <scope>NUCLEOTIDE SEQUENCE [LARGE SCALE GENOMIC DNA]</scope>
    <source>
        <strain evidence="11 12">CBS 119918</strain>
    </source>
</reference>
<evidence type="ECO:0000313" key="12">
    <source>
        <dbReference type="Proteomes" id="UP000027920"/>
    </source>
</evidence>
<dbReference type="SUPFAM" id="SSF69000">
    <property type="entry name" value="FAD-dependent thiol oxidase"/>
    <property type="match status" value="1"/>
</dbReference>
<dbReference type="GO" id="GO:0006879">
    <property type="term" value="P:intracellular iron ion homeostasis"/>
    <property type="evidence" value="ECO:0007669"/>
    <property type="project" value="EnsemblFungi"/>
</dbReference>
<dbReference type="PROSITE" id="PS51324">
    <property type="entry name" value="ERV_ALR"/>
    <property type="match status" value="1"/>
</dbReference>
<evidence type="ECO:0000256" key="7">
    <source>
        <dbReference type="ARBA" id="ARBA00023157"/>
    </source>
</evidence>
<evidence type="ECO:0000259" key="10">
    <source>
        <dbReference type="PROSITE" id="PS51324"/>
    </source>
</evidence>
<evidence type="ECO:0000313" key="11">
    <source>
        <dbReference type="EMBL" id="KEF62688.1"/>
    </source>
</evidence>
<dbReference type="InterPro" id="IPR017905">
    <property type="entry name" value="ERV/ALR_sulphydryl_oxidase"/>
</dbReference>
<accession>A0A072PTM2</accession>
<dbReference type="GeneID" id="25275612"/>
<dbReference type="GO" id="GO:0005758">
    <property type="term" value="C:mitochondrial intermembrane space"/>
    <property type="evidence" value="ECO:0007669"/>
    <property type="project" value="UniProtKB-SubCell"/>
</dbReference>
<evidence type="ECO:0000256" key="9">
    <source>
        <dbReference type="SAM" id="MobiDB-lite"/>
    </source>
</evidence>
<dbReference type="HOGENOM" id="CLU_070631_1_0_1"/>
<feature type="domain" description="ERV/ALR sulfhydryl oxidase" evidence="10">
    <location>
        <begin position="75"/>
        <end position="177"/>
    </location>
</feature>
<keyword evidence="12" id="KW-1185">Reference proteome</keyword>
<dbReference type="PANTHER" id="PTHR12645">
    <property type="entry name" value="ALR/ERV"/>
    <property type="match status" value="1"/>
</dbReference>
<organism evidence="11 12">
    <name type="scientific">Exophiala aquamarina CBS 119918</name>
    <dbReference type="NCBI Taxonomy" id="1182545"/>
    <lineage>
        <taxon>Eukaryota</taxon>
        <taxon>Fungi</taxon>
        <taxon>Dikarya</taxon>
        <taxon>Ascomycota</taxon>
        <taxon>Pezizomycotina</taxon>
        <taxon>Eurotiomycetes</taxon>
        <taxon>Chaetothyriomycetidae</taxon>
        <taxon>Chaetothyriales</taxon>
        <taxon>Herpotrichiellaceae</taxon>
        <taxon>Exophiala</taxon>
    </lineage>
</organism>
<keyword evidence="3 8" id="KW-0285">Flavoprotein</keyword>
<dbReference type="EMBL" id="AMGV01000001">
    <property type="protein sequence ID" value="KEF62688.1"/>
    <property type="molecule type" value="Genomic_DNA"/>
</dbReference>
<dbReference type="RefSeq" id="XP_013265278.1">
    <property type="nucleotide sequence ID" value="XM_013409824.1"/>
</dbReference>
<dbReference type="GO" id="GO:0050660">
    <property type="term" value="F:flavin adenine dinucleotide binding"/>
    <property type="evidence" value="ECO:0007669"/>
    <property type="project" value="TreeGrafter"/>
</dbReference>
<dbReference type="GO" id="GO:0016971">
    <property type="term" value="F:flavin-dependent sulfhydryl oxidase activity"/>
    <property type="evidence" value="ECO:0007669"/>
    <property type="project" value="EnsemblFungi"/>
</dbReference>
<comment type="cofactor">
    <cofactor evidence="1 8">
        <name>FAD</name>
        <dbReference type="ChEBI" id="CHEBI:57692"/>
    </cofactor>
</comment>
<gene>
    <name evidence="11" type="ORF">A1O9_00661</name>
</gene>
<evidence type="ECO:0000256" key="1">
    <source>
        <dbReference type="ARBA" id="ARBA00001974"/>
    </source>
</evidence>
<evidence type="ECO:0000256" key="4">
    <source>
        <dbReference type="ARBA" id="ARBA00022827"/>
    </source>
</evidence>